<dbReference type="Proteomes" id="UP001652642">
    <property type="component" value="Chromosome 3"/>
</dbReference>
<evidence type="ECO:0000256" key="4">
    <source>
        <dbReference type="ARBA" id="ARBA00023235"/>
    </source>
</evidence>
<dbReference type="Pfam" id="PF01509">
    <property type="entry name" value="TruB_N"/>
    <property type="match status" value="1"/>
</dbReference>
<name>A0ABM5G1T8_9SAUR</name>
<keyword evidence="3" id="KW-0819">tRNA processing</keyword>
<dbReference type="PANTHER" id="PTHR13767">
    <property type="entry name" value="TRNA-PSEUDOURIDINE SYNTHASE"/>
    <property type="match status" value="1"/>
</dbReference>
<keyword evidence="4" id="KW-0413">Isomerase</keyword>
<sequence>MQKGRWSDGQRAKSAKHCKLQFPQALACGRLGKTSEKTTVPTALFPLPPSSLNSRARIPNPMKEKSNEILKIGHGGTLDNSASGVLDWITKEALENVLQKFTRNIIYSALKKDGQRLSTLVRKGESVEPKPARPVTVYSLTLKNLKPPLFTFELSSATMQELTRTKQGPFALEEHALSEDRWTTDEIIQSLEHCMRFLWAKLYRKELKTKLSEEHPVSCEDKR</sequence>
<dbReference type="Gene3D" id="3.30.2350.10">
    <property type="entry name" value="Pseudouridine synthase"/>
    <property type="match status" value="1"/>
</dbReference>
<evidence type="ECO:0000256" key="3">
    <source>
        <dbReference type="ARBA" id="ARBA00022694"/>
    </source>
</evidence>
<dbReference type="InterPro" id="IPR020103">
    <property type="entry name" value="PsdUridine_synth_cat_dom_sf"/>
</dbReference>
<evidence type="ECO:0000256" key="2">
    <source>
        <dbReference type="ARBA" id="ARBA00012787"/>
    </source>
</evidence>
<evidence type="ECO:0000313" key="6">
    <source>
        <dbReference type="Proteomes" id="UP001652642"/>
    </source>
</evidence>
<accession>A0ABM5G1T8</accession>
<comment type="similarity">
    <text evidence="1">Belongs to the pseudouridine synthase TruB family.</text>
</comment>
<dbReference type="RefSeq" id="XP_072851608.1">
    <property type="nucleotide sequence ID" value="XM_072995507.1"/>
</dbReference>
<evidence type="ECO:0000313" key="7">
    <source>
        <dbReference type="RefSeq" id="XP_072851608.1"/>
    </source>
</evidence>
<dbReference type="GeneID" id="110071997"/>
<protein>
    <recommendedName>
        <fullName evidence="2">tRNA pseudouridine(55) synthase</fullName>
        <ecNumber evidence="2">5.4.99.25</ecNumber>
    </recommendedName>
</protein>
<dbReference type="SUPFAM" id="SSF55120">
    <property type="entry name" value="Pseudouridine synthase"/>
    <property type="match status" value="1"/>
</dbReference>
<evidence type="ECO:0000256" key="1">
    <source>
        <dbReference type="ARBA" id="ARBA00008999"/>
    </source>
</evidence>
<dbReference type="PANTHER" id="PTHR13767:SF2">
    <property type="entry name" value="PSEUDOURIDYLATE SYNTHASE TRUB1"/>
    <property type="match status" value="1"/>
</dbReference>
<reference evidence="7" key="1">
    <citation type="submission" date="2025-08" db="UniProtKB">
        <authorList>
            <consortium name="RefSeq"/>
        </authorList>
    </citation>
    <scope>IDENTIFICATION</scope>
</reference>
<dbReference type="InterPro" id="IPR014780">
    <property type="entry name" value="tRNA_psdUridine_synth_TruB"/>
</dbReference>
<proteinExistence type="inferred from homology"/>
<gene>
    <name evidence="7" type="primary">TRUB1</name>
</gene>
<organism evidence="6 7">
    <name type="scientific">Pogona vitticeps</name>
    <name type="common">central bearded dragon</name>
    <dbReference type="NCBI Taxonomy" id="103695"/>
    <lineage>
        <taxon>Eukaryota</taxon>
        <taxon>Metazoa</taxon>
        <taxon>Chordata</taxon>
        <taxon>Craniata</taxon>
        <taxon>Vertebrata</taxon>
        <taxon>Euteleostomi</taxon>
        <taxon>Lepidosauria</taxon>
        <taxon>Squamata</taxon>
        <taxon>Bifurcata</taxon>
        <taxon>Unidentata</taxon>
        <taxon>Episquamata</taxon>
        <taxon>Toxicofera</taxon>
        <taxon>Iguania</taxon>
        <taxon>Acrodonta</taxon>
        <taxon>Agamidae</taxon>
        <taxon>Amphibolurinae</taxon>
        <taxon>Pogona</taxon>
    </lineage>
</organism>
<keyword evidence="6" id="KW-1185">Reference proteome</keyword>
<evidence type="ECO:0000259" key="5">
    <source>
        <dbReference type="Pfam" id="PF01509"/>
    </source>
</evidence>
<dbReference type="InterPro" id="IPR002501">
    <property type="entry name" value="PsdUridine_synth_N"/>
</dbReference>
<feature type="domain" description="Pseudouridine synthase II N-terminal" evidence="5">
    <location>
        <begin position="89"/>
        <end position="155"/>
    </location>
</feature>
<dbReference type="EC" id="5.4.99.25" evidence="2"/>